<organism evidence="2 3">
    <name type="scientific">Elioraea tepida</name>
    <dbReference type="NCBI Taxonomy" id="2843330"/>
    <lineage>
        <taxon>Bacteria</taxon>
        <taxon>Pseudomonadati</taxon>
        <taxon>Pseudomonadota</taxon>
        <taxon>Alphaproteobacteria</taxon>
        <taxon>Acetobacterales</taxon>
        <taxon>Elioraeaceae</taxon>
        <taxon>Elioraea</taxon>
    </lineage>
</organism>
<evidence type="ECO:0000259" key="1">
    <source>
        <dbReference type="Pfam" id="PF12728"/>
    </source>
</evidence>
<dbReference type="Proteomes" id="UP000694001">
    <property type="component" value="Chromosome"/>
</dbReference>
<dbReference type="RefSeq" id="WP_218286533.1">
    <property type="nucleotide sequence ID" value="NZ_CP076448.1"/>
</dbReference>
<accession>A0A975YKH4</accession>
<gene>
    <name evidence="2" type="ORF">KO353_04415</name>
</gene>
<name>A0A975YKH4_9PROT</name>
<evidence type="ECO:0000313" key="3">
    <source>
        <dbReference type="Proteomes" id="UP000694001"/>
    </source>
</evidence>
<keyword evidence="3" id="KW-1185">Reference proteome</keyword>
<dbReference type="AlphaFoldDB" id="A0A975YKH4"/>
<reference evidence="2" key="1">
    <citation type="submission" date="2021-06" db="EMBL/GenBank/DDBJ databases">
        <title>Elioraea tepida, sp. nov., a moderately thermophilic aerobic anoxygenic phototrophic bacterium isolated from an alkaline siliceous hot spring mat community in Yellowstone National Park, WY, USA.</title>
        <authorList>
            <person name="Saini M.K."/>
            <person name="Yoshida S."/>
            <person name="Sebastian A."/>
            <person name="Hirose S."/>
            <person name="Hara E."/>
            <person name="Tamaki H."/>
            <person name="Soulier N.T."/>
            <person name="Albert I."/>
            <person name="Hanada S."/>
            <person name="Bryant D.A."/>
            <person name="Tank M."/>
        </authorList>
    </citation>
    <scope>NUCLEOTIDE SEQUENCE</scope>
    <source>
        <strain evidence="2">MS-P2</strain>
    </source>
</reference>
<dbReference type="InterPro" id="IPR041657">
    <property type="entry name" value="HTH_17"/>
</dbReference>
<feature type="domain" description="Helix-turn-helix" evidence="1">
    <location>
        <begin position="4"/>
        <end position="56"/>
    </location>
</feature>
<protein>
    <submittedName>
        <fullName evidence="2">Helix-turn-helix domain-containing protein</fullName>
    </submittedName>
</protein>
<dbReference type="EMBL" id="CP076448">
    <property type="protein sequence ID" value="QXM25477.1"/>
    <property type="molecule type" value="Genomic_DNA"/>
</dbReference>
<evidence type="ECO:0000313" key="2">
    <source>
        <dbReference type="EMBL" id="QXM25477.1"/>
    </source>
</evidence>
<proteinExistence type="predicted"/>
<dbReference type="KEGG" id="elio:KO353_04415"/>
<dbReference type="Pfam" id="PF12728">
    <property type="entry name" value="HTH_17"/>
    <property type="match status" value="1"/>
</dbReference>
<sequence length="68" mass="7867">MMKLLSSDEVAEILGVSLRTLERMRIDGQGPAYVRLSPRRIAYAERDVIEWIERRRHRSRAAEARSAA</sequence>